<keyword evidence="3" id="KW-1185">Reference proteome</keyword>
<sequence>MVKYTESYSSDEGVGTFTIHIKPLYGQEIEVLCEAPSATYNANSTPLPELEEETKNKIIVEQKQNTVDLMTTKSITSNSDSKMVCAPFTEYGTILSKDEAAEDESLRNVHRIIKKILEEGPEWKSQEALERHLKKRIQRDQVPSNWTVIDYNNKIIEVCSNPDSCIYEYYQEEFDQKYYIFGDGDWIVMVGENGIMETTFPPDTMTYSDYLNEHLKVEFIGKIGDVYK</sequence>
<name>A0A2K9E028_9FIRM</name>
<proteinExistence type="predicted"/>
<dbReference type="KEGG" id="hsc:HVS_06045"/>
<gene>
    <name evidence="1" type="ORF">HVS_06045</name>
    <name evidence="2" type="ORF">HVS_15090</name>
</gene>
<organism evidence="1 3">
    <name type="scientific">Acetivibrio saccincola</name>
    <dbReference type="NCBI Taxonomy" id="1677857"/>
    <lineage>
        <taxon>Bacteria</taxon>
        <taxon>Bacillati</taxon>
        <taxon>Bacillota</taxon>
        <taxon>Clostridia</taxon>
        <taxon>Eubacteriales</taxon>
        <taxon>Oscillospiraceae</taxon>
        <taxon>Acetivibrio</taxon>
    </lineage>
</organism>
<dbReference type="KEGG" id="hsc:HVS_15090"/>
<dbReference type="RefSeq" id="WP_101300174.1">
    <property type="nucleotide sequence ID" value="NZ_CP025197.1"/>
</dbReference>
<dbReference type="EMBL" id="CP025197">
    <property type="protein sequence ID" value="AUG57137.1"/>
    <property type="molecule type" value="Genomic_DNA"/>
</dbReference>
<protein>
    <submittedName>
        <fullName evidence="1">Uncharacterized protein</fullName>
    </submittedName>
</protein>
<evidence type="ECO:0000313" key="3">
    <source>
        <dbReference type="Proteomes" id="UP000233534"/>
    </source>
</evidence>
<accession>A0A2K9E028</accession>
<evidence type="ECO:0000313" key="2">
    <source>
        <dbReference type="EMBL" id="AUG58867.1"/>
    </source>
</evidence>
<reference evidence="1 3" key="1">
    <citation type="submission" date="2017-12" db="EMBL/GenBank/DDBJ databases">
        <title>Complete genome sequence of Herbivorax saccincola GGR1, a novel Cellulosome-producing hydrolytic bacterium in a thermophilic biogas plant, established by Illumina and Nanopore MinION sequencing.</title>
        <authorList>
            <person name="Pechtl A."/>
            <person name="Ruckert C."/>
            <person name="Koeck D.E."/>
            <person name="Maus I."/>
            <person name="Winkler A."/>
            <person name="Kalinowski J."/>
            <person name="Puhler A."/>
            <person name="Schwarz W.W."/>
            <person name="Zverlov V.V."/>
            <person name="Schluter A."/>
            <person name="Liebl W."/>
        </authorList>
    </citation>
    <scope>NUCLEOTIDE SEQUENCE [LARGE SCALE GENOMIC DNA]</scope>
    <source>
        <strain evidence="1">GGR1</strain>
        <strain evidence="3">SR1</strain>
    </source>
</reference>
<dbReference type="EMBL" id="CP025197">
    <property type="protein sequence ID" value="AUG58867.1"/>
    <property type="molecule type" value="Genomic_DNA"/>
</dbReference>
<dbReference type="Proteomes" id="UP000233534">
    <property type="component" value="Chromosome"/>
</dbReference>
<dbReference type="AlphaFoldDB" id="A0A2K9E028"/>
<evidence type="ECO:0000313" key="1">
    <source>
        <dbReference type="EMBL" id="AUG57137.1"/>
    </source>
</evidence>